<feature type="transmembrane region" description="Helical" evidence="1">
    <location>
        <begin position="12"/>
        <end position="30"/>
    </location>
</feature>
<dbReference type="RefSeq" id="WP_157057757.1">
    <property type="nucleotide sequence ID" value="NZ_BMOF01000076.1"/>
</dbReference>
<comment type="caution">
    <text evidence="2">The sequence shown here is derived from an EMBL/GenBank/DDBJ whole genome shotgun (WGS) entry which is preliminary data.</text>
</comment>
<protein>
    <submittedName>
        <fullName evidence="2">Uncharacterized protein</fullName>
    </submittedName>
</protein>
<sequence length="68" mass="7392">MFNNRTRTANLLYLLALFALAGFLSAAIWLGTRGRAEDPAALLMALAAFFLIGSYALYTAYLSNRNSG</sequence>
<evidence type="ECO:0000313" key="2">
    <source>
        <dbReference type="EMBL" id="GGK08260.1"/>
    </source>
</evidence>
<reference evidence="2" key="1">
    <citation type="journal article" date="2014" name="Int. J. Syst. Evol. Microbiol.">
        <title>Complete genome sequence of Corynebacterium casei LMG S-19264T (=DSM 44701T), isolated from a smear-ripened cheese.</title>
        <authorList>
            <consortium name="US DOE Joint Genome Institute (JGI-PGF)"/>
            <person name="Walter F."/>
            <person name="Albersmeier A."/>
            <person name="Kalinowski J."/>
            <person name="Ruckert C."/>
        </authorList>
    </citation>
    <scope>NUCLEOTIDE SEQUENCE</scope>
    <source>
        <strain evidence="2">JCM 14719</strain>
    </source>
</reference>
<dbReference type="EMBL" id="BMOF01000076">
    <property type="protein sequence ID" value="GGK08260.1"/>
    <property type="molecule type" value="Genomic_DNA"/>
</dbReference>
<proteinExistence type="predicted"/>
<accession>A0A8J3BHF6</accession>
<organism evidence="2 3">
    <name type="scientific">Calditerricola satsumensis</name>
    <dbReference type="NCBI Taxonomy" id="373054"/>
    <lineage>
        <taxon>Bacteria</taxon>
        <taxon>Bacillati</taxon>
        <taxon>Bacillota</taxon>
        <taxon>Bacilli</taxon>
        <taxon>Bacillales</taxon>
        <taxon>Bacillaceae</taxon>
        <taxon>Calditerricola</taxon>
    </lineage>
</organism>
<feature type="transmembrane region" description="Helical" evidence="1">
    <location>
        <begin position="42"/>
        <end position="62"/>
    </location>
</feature>
<name>A0A8J3BHF6_9BACI</name>
<dbReference type="AlphaFoldDB" id="A0A8J3BHF6"/>
<dbReference type="Proteomes" id="UP000637720">
    <property type="component" value="Unassembled WGS sequence"/>
</dbReference>
<reference evidence="2" key="2">
    <citation type="submission" date="2020-09" db="EMBL/GenBank/DDBJ databases">
        <authorList>
            <person name="Sun Q."/>
            <person name="Ohkuma M."/>
        </authorList>
    </citation>
    <scope>NUCLEOTIDE SEQUENCE</scope>
    <source>
        <strain evidence="2">JCM 14719</strain>
    </source>
</reference>
<keyword evidence="1" id="KW-0812">Transmembrane</keyword>
<gene>
    <name evidence="2" type="ORF">GCM10007043_22920</name>
</gene>
<keyword evidence="1" id="KW-0472">Membrane</keyword>
<evidence type="ECO:0000256" key="1">
    <source>
        <dbReference type="SAM" id="Phobius"/>
    </source>
</evidence>
<evidence type="ECO:0000313" key="3">
    <source>
        <dbReference type="Proteomes" id="UP000637720"/>
    </source>
</evidence>
<keyword evidence="3" id="KW-1185">Reference proteome</keyword>
<keyword evidence="1" id="KW-1133">Transmembrane helix</keyword>